<dbReference type="Pfam" id="PF08863">
    <property type="entry name" value="YolD"/>
    <property type="match status" value="1"/>
</dbReference>
<gene>
    <name evidence="1" type="ORF">KP014_15285</name>
</gene>
<protein>
    <submittedName>
        <fullName evidence="1">YolD-like family protein</fullName>
    </submittedName>
</protein>
<reference evidence="1 2" key="1">
    <citation type="submission" date="2021-06" db="EMBL/GenBank/DDBJ databases">
        <title>Whole genome sequence of Paenibacillus sophorae DSM23020 for comparative genomics.</title>
        <authorList>
            <person name="Kim M.-J."/>
            <person name="Lee G."/>
            <person name="Shin J.-H."/>
        </authorList>
    </citation>
    <scope>NUCLEOTIDE SEQUENCE [LARGE SCALE GENOMIC DNA]</scope>
    <source>
        <strain evidence="1 2">DSM 23020</strain>
    </source>
</reference>
<accession>A0ABX8HJ47</accession>
<dbReference type="EMBL" id="CP076607">
    <property type="protein sequence ID" value="QWU18369.1"/>
    <property type="molecule type" value="Genomic_DNA"/>
</dbReference>
<sequence length="87" mass="10233">MLEHQHDTARRDKPVLDPQEWELIDQALYHSMEDHAPVTLTLFDPFVDRQAHGIVMQVDRQLKRIKLRVSVDDWGWIDMSEIIAAIT</sequence>
<evidence type="ECO:0000313" key="1">
    <source>
        <dbReference type="EMBL" id="QWU18369.1"/>
    </source>
</evidence>
<dbReference type="InterPro" id="IPR014962">
    <property type="entry name" value="YolD"/>
</dbReference>
<organism evidence="1 2">
    <name type="scientific">Paenibacillus sophorae</name>
    <dbReference type="NCBI Taxonomy" id="1333845"/>
    <lineage>
        <taxon>Bacteria</taxon>
        <taxon>Bacillati</taxon>
        <taxon>Bacillota</taxon>
        <taxon>Bacilli</taxon>
        <taxon>Bacillales</taxon>
        <taxon>Paenibacillaceae</taxon>
        <taxon>Paenibacillus</taxon>
    </lineage>
</organism>
<dbReference type="Proteomes" id="UP000683429">
    <property type="component" value="Chromosome"/>
</dbReference>
<evidence type="ECO:0000313" key="2">
    <source>
        <dbReference type="Proteomes" id="UP000683429"/>
    </source>
</evidence>
<name>A0ABX8HJ47_9BACL</name>
<keyword evidence="2" id="KW-1185">Reference proteome</keyword>
<proteinExistence type="predicted"/>